<accession>A0ABY4WEX2</accession>
<evidence type="ECO:0000256" key="1">
    <source>
        <dbReference type="SAM" id="Phobius"/>
    </source>
</evidence>
<feature type="transmembrane region" description="Helical" evidence="1">
    <location>
        <begin position="27"/>
        <end position="45"/>
    </location>
</feature>
<reference evidence="2" key="1">
    <citation type="submission" date="2022-06" db="EMBL/GenBank/DDBJ databases">
        <title>Genome sequencing of Brevibacillus sp. BB3-R1.</title>
        <authorList>
            <person name="Heo J."/>
            <person name="Lee D."/>
            <person name="Won M."/>
            <person name="Han B.-H."/>
            <person name="Hong S.-B."/>
            <person name="Kwon S.-W."/>
        </authorList>
    </citation>
    <scope>NUCLEOTIDE SEQUENCE</scope>
    <source>
        <strain evidence="2">BB3-R1</strain>
    </source>
</reference>
<evidence type="ECO:0000313" key="3">
    <source>
        <dbReference type="Proteomes" id="UP001056500"/>
    </source>
</evidence>
<sequence length="72" mass="7461">MKTMMQKLYVKVTGALQNEKGAQAVEWIALAGVVIVILGAIQGVFKDGGDTAVGKAVSKTLSNIIKGIKGDS</sequence>
<proteinExistence type="predicted"/>
<protein>
    <recommendedName>
        <fullName evidence="4">Flp family type IVb pilin</fullName>
    </recommendedName>
</protein>
<dbReference type="RefSeq" id="WP_251872774.1">
    <property type="nucleotide sequence ID" value="NZ_CP098755.1"/>
</dbReference>
<dbReference type="EMBL" id="CP098755">
    <property type="protein sequence ID" value="USG65682.1"/>
    <property type="molecule type" value="Genomic_DNA"/>
</dbReference>
<keyword evidence="1" id="KW-1133">Transmembrane helix</keyword>
<name>A0ABY4WEX2_9BACL</name>
<gene>
    <name evidence="2" type="ORF">NDK47_26890</name>
</gene>
<dbReference type="Proteomes" id="UP001056500">
    <property type="component" value="Chromosome"/>
</dbReference>
<keyword evidence="1" id="KW-0472">Membrane</keyword>
<keyword evidence="1" id="KW-0812">Transmembrane</keyword>
<keyword evidence="3" id="KW-1185">Reference proteome</keyword>
<organism evidence="2 3">
    <name type="scientific">Brevibacillus ruminantium</name>
    <dbReference type="NCBI Taxonomy" id="2950604"/>
    <lineage>
        <taxon>Bacteria</taxon>
        <taxon>Bacillati</taxon>
        <taxon>Bacillota</taxon>
        <taxon>Bacilli</taxon>
        <taxon>Bacillales</taxon>
        <taxon>Paenibacillaceae</taxon>
        <taxon>Brevibacillus</taxon>
    </lineage>
</organism>
<evidence type="ECO:0000313" key="2">
    <source>
        <dbReference type="EMBL" id="USG65682.1"/>
    </source>
</evidence>
<evidence type="ECO:0008006" key="4">
    <source>
        <dbReference type="Google" id="ProtNLM"/>
    </source>
</evidence>